<dbReference type="AlphaFoldDB" id="A0AA40FL25"/>
<dbReference type="EMBL" id="JAHYIQ010000028">
    <property type="protein sequence ID" value="KAK1120970.1"/>
    <property type="molecule type" value="Genomic_DNA"/>
</dbReference>
<evidence type="ECO:0000313" key="2">
    <source>
        <dbReference type="Proteomes" id="UP001177670"/>
    </source>
</evidence>
<dbReference type="Proteomes" id="UP001177670">
    <property type="component" value="Unassembled WGS sequence"/>
</dbReference>
<accession>A0AA40FL25</accession>
<comment type="caution">
    <text evidence="1">The sequence shown here is derived from an EMBL/GenBank/DDBJ whole genome shotgun (WGS) entry which is preliminary data.</text>
</comment>
<name>A0AA40FL25_9HYME</name>
<organism evidence="1 2">
    <name type="scientific">Melipona bicolor</name>
    <dbReference type="NCBI Taxonomy" id="60889"/>
    <lineage>
        <taxon>Eukaryota</taxon>
        <taxon>Metazoa</taxon>
        <taxon>Ecdysozoa</taxon>
        <taxon>Arthropoda</taxon>
        <taxon>Hexapoda</taxon>
        <taxon>Insecta</taxon>
        <taxon>Pterygota</taxon>
        <taxon>Neoptera</taxon>
        <taxon>Endopterygota</taxon>
        <taxon>Hymenoptera</taxon>
        <taxon>Apocrita</taxon>
        <taxon>Aculeata</taxon>
        <taxon>Apoidea</taxon>
        <taxon>Anthophila</taxon>
        <taxon>Apidae</taxon>
        <taxon>Melipona</taxon>
    </lineage>
</organism>
<proteinExistence type="predicted"/>
<protein>
    <submittedName>
        <fullName evidence="1">Uncharacterized protein</fullName>
    </submittedName>
</protein>
<evidence type="ECO:0000313" key="1">
    <source>
        <dbReference type="EMBL" id="KAK1120970.1"/>
    </source>
</evidence>
<keyword evidence="2" id="KW-1185">Reference proteome</keyword>
<sequence>MSNAPIMPVDGTLHLAEIEGSPRGPRFAPIRNNCDVAADKEDASVGLEIVAAWTRNGGQDSRDKKGLRARRYPGSIHRRKLIRYAELLAQIEIKPLRPMNMDDGCELFEGNSRSRPLIFICNCFESRAAREKGKQMGD</sequence>
<gene>
    <name evidence="1" type="ORF">K0M31_010754</name>
</gene>
<reference evidence="1" key="1">
    <citation type="submission" date="2021-10" db="EMBL/GenBank/DDBJ databases">
        <title>Melipona bicolor Genome sequencing and assembly.</title>
        <authorList>
            <person name="Araujo N.S."/>
            <person name="Arias M.C."/>
        </authorList>
    </citation>
    <scope>NUCLEOTIDE SEQUENCE</scope>
    <source>
        <strain evidence="1">USP_2M_L1-L4_2017</strain>
        <tissue evidence="1">Whole body</tissue>
    </source>
</reference>